<dbReference type="GO" id="GO:0001666">
    <property type="term" value="P:response to hypoxia"/>
    <property type="evidence" value="ECO:0007669"/>
    <property type="project" value="TreeGrafter"/>
</dbReference>
<dbReference type="UniPathway" id="UPA00282"/>
<keyword evidence="9 13" id="KW-0012">Acyltransferase</keyword>
<dbReference type="GO" id="GO:0071731">
    <property type="term" value="P:response to nitric oxide"/>
    <property type="evidence" value="ECO:0007669"/>
    <property type="project" value="TreeGrafter"/>
</dbReference>
<dbReference type="InterPro" id="IPR004255">
    <property type="entry name" value="O-acyltransferase_WSD1_N"/>
</dbReference>
<dbReference type="GO" id="GO:0005886">
    <property type="term" value="C:plasma membrane"/>
    <property type="evidence" value="ECO:0007669"/>
    <property type="project" value="TreeGrafter"/>
</dbReference>
<proteinExistence type="inferred from homology"/>
<dbReference type="RefSeq" id="WP_246193073.1">
    <property type="nucleotide sequence ID" value="NZ_BAAABR010000078.1"/>
</dbReference>
<organism evidence="13 14">
    <name type="scientific">Kitasatospora atroaurantiaca</name>
    <dbReference type="NCBI Taxonomy" id="285545"/>
    <lineage>
        <taxon>Bacteria</taxon>
        <taxon>Bacillati</taxon>
        <taxon>Actinomycetota</taxon>
        <taxon>Actinomycetes</taxon>
        <taxon>Kitasatosporales</taxon>
        <taxon>Streptomycetaceae</taxon>
        <taxon>Kitasatospora</taxon>
    </lineage>
</organism>
<dbReference type="EMBL" id="VIVR01000001">
    <property type="protein sequence ID" value="TWE21766.1"/>
    <property type="molecule type" value="Genomic_DNA"/>
</dbReference>
<comment type="catalytic activity">
    <reaction evidence="10">
        <text>an acyl-CoA + a 1,2-diacyl-sn-glycerol = a triacyl-sn-glycerol + CoA</text>
        <dbReference type="Rhea" id="RHEA:10868"/>
        <dbReference type="ChEBI" id="CHEBI:17815"/>
        <dbReference type="ChEBI" id="CHEBI:57287"/>
        <dbReference type="ChEBI" id="CHEBI:58342"/>
        <dbReference type="ChEBI" id="CHEBI:64615"/>
        <dbReference type="EC" id="2.3.1.20"/>
    </reaction>
</comment>
<evidence type="ECO:0000259" key="12">
    <source>
        <dbReference type="Pfam" id="PF03007"/>
    </source>
</evidence>
<keyword evidence="7" id="KW-0319">Glycerol metabolism</keyword>
<keyword evidence="6 13" id="KW-0808">Transferase</keyword>
<evidence type="ECO:0000256" key="10">
    <source>
        <dbReference type="ARBA" id="ARBA00048109"/>
    </source>
</evidence>
<dbReference type="SUPFAM" id="SSF52777">
    <property type="entry name" value="CoA-dependent acyltransferases"/>
    <property type="match status" value="1"/>
</dbReference>
<keyword evidence="5" id="KW-0444">Lipid biosynthesis</keyword>
<evidence type="ECO:0000256" key="9">
    <source>
        <dbReference type="ARBA" id="ARBA00023315"/>
    </source>
</evidence>
<comment type="similarity">
    <text evidence="3">Belongs to the long-chain O-acyltransferase family.</text>
</comment>
<evidence type="ECO:0000256" key="3">
    <source>
        <dbReference type="ARBA" id="ARBA00009587"/>
    </source>
</evidence>
<evidence type="ECO:0000256" key="11">
    <source>
        <dbReference type="SAM" id="MobiDB-lite"/>
    </source>
</evidence>
<sequence>MTQQPTLPEALPPLSVQDRITLDLARRGSDSAMHLGLVMLLAGPAPTREDVIAHVSARLGGAPELTYRIGGPPGRPRWEADPGFDVRRHVHELELPSAADPDRVVAAMLDRPLEEDRPRWGLWLIRSTDGYALCYRAHHAFQDGTAAMATVEQLLGAARPQATRTRPPHTPDRRPGPLTALTLKDLLPPARRTAPWSGLGHPLTGRRRATTAGLELRRLHAVSRATGASVNQVCLALATATLRAWHPQDWPVDHAAGGRGLHANLGISLRGPDDSHRLLGNRAGVLRLRLPCAEPSPLRQLGLLQEEVPFARLADLAARHRRLFQKLPYWCGKLGLRHSLDPRYTPLSLADVRVRRPLEFAGTPVHSAYPLPVSVPGQPLFIAWTANRARLQTTFLTDEALPGGGDLPGLWHRSMEALEHAAAR</sequence>
<dbReference type="GO" id="GO:0004144">
    <property type="term" value="F:diacylglycerol O-acyltransferase activity"/>
    <property type="evidence" value="ECO:0007669"/>
    <property type="project" value="UniProtKB-EC"/>
</dbReference>
<evidence type="ECO:0000256" key="1">
    <source>
        <dbReference type="ARBA" id="ARBA00004771"/>
    </source>
</evidence>
<dbReference type="PANTHER" id="PTHR31650">
    <property type="entry name" value="O-ACYLTRANSFERASE (WSD1-LIKE) FAMILY PROTEIN"/>
    <property type="match status" value="1"/>
</dbReference>
<evidence type="ECO:0000313" key="14">
    <source>
        <dbReference type="Proteomes" id="UP000318416"/>
    </source>
</evidence>
<dbReference type="EC" id="2.3.1.20" evidence="4"/>
<accession>A0A561F1N0</accession>
<protein>
    <recommendedName>
        <fullName evidence="4">diacylglycerol O-acyltransferase</fullName>
        <ecNumber evidence="4">2.3.1.20</ecNumber>
    </recommendedName>
</protein>
<comment type="pathway">
    <text evidence="1">Glycerolipid metabolism; triacylglycerol biosynthesis.</text>
</comment>
<evidence type="ECO:0000256" key="4">
    <source>
        <dbReference type="ARBA" id="ARBA00013244"/>
    </source>
</evidence>
<dbReference type="PANTHER" id="PTHR31650:SF1">
    <property type="entry name" value="WAX ESTER SYNTHASE_DIACYLGLYCEROL ACYLTRANSFERASE 4-RELATED"/>
    <property type="match status" value="1"/>
</dbReference>
<gene>
    <name evidence="13" type="ORF">FB465_6981</name>
</gene>
<dbReference type="GO" id="GO:0051701">
    <property type="term" value="P:biological process involved in interaction with host"/>
    <property type="evidence" value="ECO:0007669"/>
    <property type="project" value="TreeGrafter"/>
</dbReference>
<evidence type="ECO:0000256" key="2">
    <source>
        <dbReference type="ARBA" id="ARBA00005189"/>
    </source>
</evidence>
<evidence type="ECO:0000256" key="6">
    <source>
        <dbReference type="ARBA" id="ARBA00022679"/>
    </source>
</evidence>
<evidence type="ECO:0000313" key="13">
    <source>
        <dbReference type="EMBL" id="TWE21766.1"/>
    </source>
</evidence>
<evidence type="ECO:0000256" key="7">
    <source>
        <dbReference type="ARBA" id="ARBA00022798"/>
    </source>
</evidence>
<dbReference type="GO" id="GO:0006071">
    <property type="term" value="P:glycerol metabolic process"/>
    <property type="evidence" value="ECO:0007669"/>
    <property type="project" value="UniProtKB-KW"/>
</dbReference>
<comment type="caution">
    <text evidence="13">The sequence shown here is derived from an EMBL/GenBank/DDBJ whole genome shotgun (WGS) entry which is preliminary data.</text>
</comment>
<dbReference type="AlphaFoldDB" id="A0A561F1N0"/>
<dbReference type="InterPro" id="IPR045034">
    <property type="entry name" value="O-acyltransferase_WSD1-like"/>
</dbReference>
<dbReference type="GO" id="GO:0019432">
    <property type="term" value="P:triglyceride biosynthetic process"/>
    <property type="evidence" value="ECO:0007669"/>
    <property type="project" value="UniProtKB-UniPathway"/>
</dbReference>
<feature type="domain" description="O-acyltransferase WSD1-like N-terminal" evidence="12">
    <location>
        <begin position="29"/>
        <end position="175"/>
    </location>
</feature>
<evidence type="ECO:0000256" key="5">
    <source>
        <dbReference type="ARBA" id="ARBA00022516"/>
    </source>
</evidence>
<name>A0A561F1N0_9ACTN</name>
<dbReference type="Pfam" id="PF03007">
    <property type="entry name" value="WS_DGAT_cat"/>
    <property type="match status" value="1"/>
</dbReference>
<dbReference type="Proteomes" id="UP000318416">
    <property type="component" value="Unassembled WGS sequence"/>
</dbReference>
<keyword evidence="14" id="KW-1185">Reference proteome</keyword>
<comment type="pathway">
    <text evidence="2">Lipid metabolism.</text>
</comment>
<feature type="region of interest" description="Disordered" evidence="11">
    <location>
        <begin position="159"/>
        <end position="179"/>
    </location>
</feature>
<reference evidence="13 14" key="1">
    <citation type="submission" date="2019-06" db="EMBL/GenBank/DDBJ databases">
        <title>Sequencing the genomes of 1000 actinobacteria strains.</title>
        <authorList>
            <person name="Klenk H.-P."/>
        </authorList>
    </citation>
    <scope>NUCLEOTIDE SEQUENCE [LARGE SCALE GENOMIC DNA]</scope>
    <source>
        <strain evidence="13 14">DSM 41649</strain>
    </source>
</reference>
<evidence type="ECO:0000256" key="8">
    <source>
        <dbReference type="ARBA" id="ARBA00023098"/>
    </source>
</evidence>
<keyword evidence="8" id="KW-0443">Lipid metabolism</keyword>